<dbReference type="GO" id="GO:0000976">
    <property type="term" value="F:transcription cis-regulatory region binding"/>
    <property type="evidence" value="ECO:0007669"/>
    <property type="project" value="TreeGrafter"/>
</dbReference>
<dbReference type="EMBL" id="JAUHPX010000008">
    <property type="protein sequence ID" value="MDN4488896.1"/>
    <property type="molecule type" value="Genomic_DNA"/>
</dbReference>
<dbReference type="PANTHER" id="PTHR30055:SF234">
    <property type="entry name" value="HTH-TYPE TRANSCRIPTIONAL REGULATOR BETI"/>
    <property type="match status" value="1"/>
</dbReference>
<dbReference type="PROSITE" id="PS50977">
    <property type="entry name" value="HTH_TETR_2"/>
    <property type="match status" value="1"/>
</dbReference>
<dbReference type="AlphaFoldDB" id="A0AAW7M7H6"/>
<dbReference type="InterPro" id="IPR009057">
    <property type="entry name" value="Homeodomain-like_sf"/>
</dbReference>
<dbReference type="Pfam" id="PF00440">
    <property type="entry name" value="TetR_N"/>
    <property type="match status" value="1"/>
</dbReference>
<dbReference type="SUPFAM" id="SSF46689">
    <property type="entry name" value="Homeodomain-like"/>
    <property type="match status" value="1"/>
</dbReference>
<keyword evidence="2 4" id="KW-0238">DNA-binding</keyword>
<dbReference type="PANTHER" id="PTHR30055">
    <property type="entry name" value="HTH-TYPE TRANSCRIPTIONAL REGULATOR RUTR"/>
    <property type="match status" value="1"/>
</dbReference>
<evidence type="ECO:0000259" key="5">
    <source>
        <dbReference type="PROSITE" id="PS50977"/>
    </source>
</evidence>
<keyword evidence="3" id="KW-0804">Transcription</keyword>
<reference evidence="6" key="1">
    <citation type="submission" date="2023-06" db="EMBL/GenBank/DDBJ databases">
        <title>Sysu t00039.</title>
        <authorList>
            <person name="Gao L."/>
            <person name="Fang B.-Z."/>
            <person name="Li W.-J."/>
        </authorList>
    </citation>
    <scope>NUCLEOTIDE SEQUENCE</scope>
    <source>
        <strain evidence="6">SYSU T00039</strain>
    </source>
</reference>
<dbReference type="Gene3D" id="1.10.357.10">
    <property type="entry name" value="Tetracycline Repressor, domain 2"/>
    <property type="match status" value="1"/>
</dbReference>
<name>A0AAW7M7H6_9MICO</name>
<dbReference type="GO" id="GO:0003700">
    <property type="term" value="F:DNA-binding transcription factor activity"/>
    <property type="evidence" value="ECO:0007669"/>
    <property type="project" value="TreeGrafter"/>
</dbReference>
<accession>A0AAW7M7H6</accession>
<sequence>MAVRTNRGPGAAAENRAALLAAAREVFSEQGARAPLSAIARTAGVGQAVLYRHFPTREAIAMAVFDQNMEAVEELAARPDARLREVTDLITHQIEGSAAVIALFAVDEEAPAQRELTRRIRLALQPVLERATAAGEVRRDATLDDLMLAVGLVTAVITTTPPAARHARAAASWRLLMDGLAPR</sequence>
<dbReference type="SUPFAM" id="SSF48498">
    <property type="entry name" value="Tetracyclin repressor-like, C-terminal domain"/>
    <property type="match status" value="1"/>
</dbReference>
<protein>
    <submittedName>
        <fullName evidence="6">Helix-turn-helix domain-containing protein</fullName>
    </submittedName>
</protein>
<gene>
    <name evidence="6" type="ORF">QQX10_12045</name>
</gene>
<dbReference type="InterPro" id="IPR036271">
    <property type="entry name" value="Tet_transcr_reg_TetR-rel_C_sf"/>
</dbReference>
<comment type="caution">
    <text evidence="6">The sequence shown here is derived from an EMBL/GenBank/DDBJ whole genome shotgun (WGS) entry which is preliminary data.</text>
</comment>
<proteinExistence type="predicted"/>
<evidence type="ECO:0000256" key="3">
    <source>
        <dbReference type="ARBA" id="ARBA00023163"/>
    </source>
</evidence>
<dbReference type="InterPro" id="IPR050109">
    <property type="entry name" value="HTH-type_TetR-like_transc_reg"/>
</dbReference>
<dbReference type="Proteomes" id="UP001172737">
    <property type="component" value="Unassembled WGS sequence"/>
</dbReference>
<feature type="DNA-binding region" description="H-T-H motif" evidence="4">
    <location>
        <begin position="35"/>
        <end position="54"/>
    </location>
</feature>
<feature type="domain" description="HTH tetR-type" evidence="5">
    <location>
        <begin position="13"/>
        <end position="72"/>
    </location>
</feature>
<evidence type="ECO:0000313" key="7">
    <source>
        <dbReference type="Proteomes" id="UP001172737"/>
    </source>
</evidence>
<keyword evidence="1" id="KW-0805">Transcription regulation</keyword>
<dbReference type="PRINTS" id="PR00455">
    <property type="entry name" value="HTHTETR"/>
</dbReference>
<keyword evidence="7" id="KW-1185">Reference proteome</keyword>
<evidence type="ECO:0000256" key="1">
    <source>
        <dbReference type="ARBA" id="ARBA00023015"/>
    </source>
</evidence>
<evidence type="ECO:0000256" key="4">
    <source>
        <dbReference type="PROSITE-ProRule" id="PRU00335"/>
    </source>
</evidence>
<evidence type="ECO:0000313" key="6">
    <source>
        <dbReference type="EMBL" id="MDN4488896.1"/>
    </source>
</evidence>
<dbReference type="RefSeq" id="WP_301121042.1">
    <property type="nucleotide sequence ID" value="NZ_JAUHPX010000008.1"/>
</dbReference>
<organism evidence="6 7">
    <name type="scientific">Demequina lignilytica</name>
    <dbReference type="NCBI Taxonomy" id="3051663"/>
    <lineage>
        <taxon>Bacteria</taxon>
        <taxon>Bacillati</taxon>
        <taxon>Actinomycetota</taxon>
        <taxon>Actinomycetes</taxon>
        <taxon>Micrococcales</taxon>
        <taxon>Demequinaceae</taxon>
        <taxon>Demequina</taxon>
    </lineage>
</organism>
<dbReference type="InterPro" id="IPR001647">
    <property type="entry name" value="HTH_TetR"/>
</dbReference>
<evidence type="ECO:0000256" key="2">
    <source>
        <dbReference type="ARBA" id="ARBA00023125"/>
    </source>
</evidence>